<keyword evidence="3 6" id="KW-0812">Transmembrane</keyword>
<feature type="transmembrane region" description="Helical" evidence="6">
    <location>
        <begin position="97"/>
        <end position="123"/>
    </location>
</feature>
<dbReference type="PANTHER" id="PTHR34187:SF2">
    <property type="entry name" value="DUF202 DOMAIN-CONTAINING PROTEIN"/>
    <property type="match status" value="1"/>
</dbReference>
<sequence length="125" mass="13553">MFQSSEIKPNDVLANERTFLSYVRTSLSFIAFGFVIARFSLVLREFSVVLHLKSTVNEGMASWFGVVMAIVGVLFGIAGALRYALTDRALRRGEALALPLAWAVVGTAMLVGIGAIVATQLFALR</sequence>
<evidence type="ECO:0000256" key="1">
    <source>
        <dbReference type="ARBA" id="ARBA00004651"/>
    </source>
</evidence>
<dbReference type="InterPro" id="IPR003807">
    <property type="entry name" value="DUF202"/>
</dbReference>
<dbReference type="PANTHER" id="PTHR34187">
    <property type="entry name" value="FGR18P"/>
    <property type="match status" value="1"/>
</dbReference>
<dbReference type="Pfam" id="PF02656">
    <property type="entry name" value="DUF202"/>
    <property type="match status" value="1"/>
</dbReference>
<feature type="domain" description="DUF202" evidence="7">
    <location>
        <begin position="11"/>
        <end position="88"/>
    </location>
</feature>
<comment type="caution">
    <text evidence="8">The sequence shown here is derived from an EMBL/GenBank/DDBJ whole genome shotgun (WGS) entry which is preliminary data.</text>
</comment>
<evidence type="ECO:0000313" key="8">
    <source>
        <dbReference type="EMBL" id="CBH74288.1"/>
    </source>
</evidence>
<keyword evidence="5 6" id="KW-0472">Membrane</keyword>
<keyword evidence="2" id="KW-1003">Cell membrane</keyword>
<feature type="transmembrane region" description="Helical" evidence="6">
    <location>
        <begin position="61"/>
        <end position="85"/>
    </location>
</feature>
<name>E6PCV4_9ZZZZ</name>
<evidence type="ECO:0000256" key="5">
    <source>
        <dbReference type="ARBA" id="ARBA00023136"/>
    </source>
</evidence>
<gene>
    <name evidence="8" type="ORF">CARN1_2175</name>
</gene>
<feature type="transmembrane region" description="Helical" evidence="6">
    <location>
        <begin position="21"/>
        <end position="41"/>
    </location>
</feature>
<evidence type="ECO:0000256" key="2">
    <source>
        <dbReference type="ARBA" id="ARBA00022475"/>
    </source>
</evidence>
<protein>
    <recommendedName>
        <fullName evidence="7">DUF202 domain-containing protein</fullName>
    </recommendedName>
</protein>
<accession>E6PCV4</accession>
<evidence type="ECO:0000259" key="7">
    <source>
        <dbReference type="Pfam" id="PF02656"/>
    </source>
</evidence>
<evidence type="ECO:0000256" key="4">
    <source>
        <dbReference type="ARBA" id="ARBA00022989"/>
    </source>
</evidence>
<evidence type="ECO:0000256" key="3">
    <source>
        <dbReference type="ARBA" id="ARBA00022692"/>
    </source>
</evidence>
<dbReference type="AlphaFoldDB" id="E6PCV4"/>
<dbReference type="EMBL" id="CABL01000001">
    <property type="protein sequence ID" value="CBH74288.1"/>
    <property type="molecule type" value="Genomic_DNA"/>
</dbReference>
<reference evidence="8" key="1">
    <citation type="submission" date="2009-10" db="EMBL/GenBank/DDBJ databases">
        <title>Diversity of trophic interactions inside an arsenic-rich microbial ecosystem.</title>
        <authorList>
            <person name="Bertin P.N."/>
            <person name="Heinrich-Salmeron A."/>
            <person name="Pelletier E."/>
            <person name="Goulhen-Chollet F."/>
            <person name="Arsene-Ploetze F."/>
            <person name="Gallien S."/>
            <person name="Calteau A."/>
            <person name="Vallenet D."/>
            <person name="Casiot C."/>
            <person name="Chane-Woon-Ming B."/>
            <person name="Giloteaux L."/>
            <person name="Barakat M."/>
            <person name="Bonnefoy V."/>
            <person name="Bruneel O."/>
            <person name="Chandler M."/>
            <person name="Cleiss J."/>
            <person name="Duran R."/>
            <person name="Elbaz-Poulichet F."/>
            <person name="Fonknechten N."/>
            <person name="Lauga B."/>
            <person name="Mornico D."/>
            <person name="Ortet P."/>
            <person name="Schaeffer C."/>
            <person name="Siguier P."/>
            <person name="Alexander Thil Smith A."/>
            <person name="Van Dorsselaer A."/>
            <person name="Weissenbach J."/>
            <person name="Medigue C."/>
            <person name="Le Paslier D."/>
        </authorList>
    </citation>
    <scope>NUCLEOTIDE SEQUENCE</scope>
</reference>
<proteinExistence type="predicted"/>
<keyword evidence="4 6" id="KW-1133">Transmembrane helix</keyword>
<dbReference type="GO" id="GO:0005886">
    <property type="term" value="C:plasma membrane"/>
    <property type="evidence" value="ECO:0007669"/>
    <property type="project" value="UniProtKB-SubCell"/>
</dbReference>
<dbReference type="InterPro" id="IPR052053">
    <property type="entry name" value="IM_YidH-like"/>
</dbReference>
<evidence type="ECO:0000256" key="6">
    <source>
        <dbReference type="SAM" id="Phobius"/>
    </source>
</evidence>
<organism evidence="8">
    <name type="scientific">mine drainage metagenome</name>
    <dbReference type="NCBI Taxonomy" id="410659"/>
    <lineage>
        <taxon>unclassified sequences</taxon>
        <taxon>metagenomes</taxon>
        <taxon>ecological metagenomes</taxon>
    </lineage>
</organism>
<comment type="subcellular location">
    <subcellularLocation>
        <location evidence="1">Cell membrane</location>
        <topology evidence="1">Multi-pass membrane protein</topology>
    </subcellularLocation>
</comment>